<keyword evidence="12" id="KW-1185">Reference proteome</keyword>
<keyword evidence="6" id="KW-0456">Lyase</keyword>
<comment type="similarity">
    <text evidence="1">Belongs to the type-1 OGG1 family.</text>
</comment>
<dbReference type="GO" id="GO:0006289">
    <property type="term" value="P:nucleotide-excision repair"/>
    <property type="evidence" value="ECO:0007669"/>
    <property type="project" value="InterPro"/>
</dbReference>
<evidence type="ECO:0000256" key="7">
    <source>
        <dbReference type="ARBA" id="ARBA00023268"/>
    </source>
</evidence>
<evidence type="ECO:0000256" key="4">
    <source>
        <dbReference type="ARBA" id="ARBA00022801"/>
    </source>
</evidence>
<reference evidence="11" key="1">
    <citation type="submission" date="2020-08" db="EMBL/GenBank/DDBJ databases">
        <title>Genome public.</title>
        <authorList>
            <person name="Liu C."/>
            <person name="Sun Q."/>
        </authorList>
    </citation>
    <scope>NUCLEOTIDE SEQUENCE</scope>
    <source>
        <strain evidence="11">BX7</strain>
    </source>
</reference>
<dbReference type="Pfam" id="PF07934">
    <property type="entry name" value="OGG_N"/>
    <property type="match status" value="1"/>
</dbReference>
<sequence length="277" mass="30417">MNIAINTTCIGSYADFDLAQTLHSGQCFRFEERGGAFRVCAGARCYLLSQRGSSLFLHGEAAAQDIDFLTRYFDLARDYGAIKRALSAGDPVMAEACRCAGGVRVLRQDLFEALVTFILSQNNNIPRIKKIVEALCEHFGPRLEGPCGPYHAFPTPGALAGVTAQELEPLRAGFRARYVADAVEKLARGEVSLELVREAPYEQAKAELMKIRGVGEKVANCVLLFGANRLDAFPVDVWIARAIDRLYGGEIDAGRFSPHGGIAQQYLFFYAREQGLK</sequence>
<dbReference type="InterPro" id="IPR023170">
    <property type="entry name" value="HhH_base_excis_C"/>
</dbReference>
<dbReference type="PANTHER" id="PTHR10242">
    <property type="entry name" value="8-OXOGUANINE DNA GLYCOSYLASE"/>
    <property type="match status" value="1"/>
</dbReference>
<dbReference type="EMBL" id="JACRSP010000003">
    <property type="protein sequence ID" value="MBC8536687.1"/>
    <property type="molecule type" value="Genomic_DNA"/>
</dbReference>
<dbReference type="RefSeq" id="WP_249300523.1">
    <property type="nucleotide sequence ID" value="NZ_JACRSP010000003.1"/>
</dbReference>
<dbReference type="Gene3D" id="1.10.340.30">
    <property type="entry name" value="Hypothetical protein, domain 2"/>
    <property type="match status" value="1"/>
</dbReference>
<dbReference type="InterPro" id="IPR052054">
    <property type="entry name" value="Oxidative_DNA_repair_enzyme"/>
</dbReference>
<dbReference type="AlphaFoldDB" id="A0A926HQT4"/>
<evidence type="ECO:0000256" key="2">
    <source>
        <dbReference type="ARBA" id="ARBA00012720"/>
    </source>
</evidence>
<dbReference type="InterPro" id="IPR012904">
    <property type="entry name" value="OGG_N"/>
</dbReference>
<feature type="domain" description="HhH-GPD" evidence="10">
    <location>
        <begin position="119"/>
        <end position="272"/>
    </location>
</feature>
<gene>
    <name evidence="11" type="ORF">H8695_08320</name>
</gene>
<keyword evidence="4" id="KW-0378">Hydrolase</keyword>
<evidence type="ECO:0000256" key="3">
    <source>
        <dbReference type="ARBA" id="ARBA00022763"/>
    </source>
</evidence>
<dbReference type="GO" id="GO:0003684">
    <property type="term" value="F:damaged DNA binding"/>
    <property type="evidence" value="ECO:0007669"/>
    <property type="project" value="InterPro"/>
</dbReference>
<dbReference type="SUPFAM" id="SSF48150">
    <property type="entry name" value="DNA-glycosylase"/>
    <property type="match status" value="1"/>
</dbReference>
<dbReference type="Pfam" id="PF00730">
    <property type="entry name" value="HhH-GPD"/>
    <property type="match status" value="1"/>
</dbReference>
<dbReference type="InterPro" id="IPR011257">
    <property type="entry name" value="DNA_glycosylase"/>
</dbReference>
<dbReference type="Proteomes" id="UP000620366">
    <property type="component" value="Unassembled WGS sequence"/>
</dbReference>
<comment type="catalytic activity">
    <reaction evidence="9">
        <text>2'-deoxyribonucleotide-(2'-deoxyribose 5'-phosphate)-2'-deoxyribonucleotide-DNA = a 3'-end 2'-deoxyribonucleotide-(2,3-dehydro-2,3-deoxyribose 5'-phosphate)-DNA + a 5'-end 5'-phospho-2'-deoxyribonucleoside-DNA + H(+)</text>
        <dbReference type="Rhea" id="RHEA:66592"/>
        <dbReference type="Rhea" id="RHEA-COMP:13180"/>
        <dbReference type="Rhea" id="RHEA-COMP:16897"/>
        <dbReference type="Rhea" id="RHEA-COMP:17067"/>
        <dbReference type="ChEBI" id="CHEBI:15378"/>
        <dbReference type="ChEBI" id="CHEBI:136412"/>
        <dbReference type="ChEBI" id="CHEBI:157695"/>
        <dbReference type="ChEBI" id="CHEBI:167181"/>
        <dbReference type="EC" id="4.2.99.18"/>
    </reaction>
</comment>
<evidence type="ECO:0000313" key="12">
    <source>
        <dbReference type="Proteomes" id="UP000620366"/>
    </source>
</evidence>
<dbReference type="InterPro" id="IPR003265">
    <property type="entry name" value="HhH-GPD_domain"/>
</dbReference>
<evidence type="ECO:0000259" key="10">
    <source>
        <dbReference type="SMART" id="SM00478"/>
    </source>
</evidence>
<evidence type="ECO:0000256" key="6">
    <source>
        <dbReference type="ARBA" id="ARBA00023239"/>
    </source>
</evidence>
<dbReference type="GO" id="GO:0008534">
    <property type="term" value="F:oxidized purine nucleobase lesion DNA N-glycosylase activity"/>
    <property type="evidence" value="ECO:0007669"/>
    <property type="project" value="InterPro"/>
</dbReference>
<name>A0A926HQT4_9FIRM</name>
<dbReference type="SMART" id="SM00478">
    <property type="entry name" value="ENDO3c"/>
    <property type="match status" value="1"/>
</dbReference>
<evidence type="ECO:0000256" key="9">
    <source>
        <dbReference type="ARBA" id="ARBA00044632"/>
    </source>
</evidence>
<protein>
    <recommendedName>
        <fullName evidence="2">DNA-(apurinic or apyrimidinic site) lyase</fullName>
        <ecNumber evidence="2">4.2.99.18</ecNumber>
    </recommendedName>
</protein>
<dbReference type="EC" id="4.2.99.18" evidence="2"/>
<dbReference type="CDD" id="cd00056">
    <property type="entry name" value="ENDO3c"/>
    <property type="match status" value="1"/>
</dbReference>
<dbReference type="PANTHER" id="PTHR10242:SF2">
    <property type="entry name" value="N-GLYCOSYLASE_DNA LYASE"/>
    <property type="match status" value="1"/>
</dbReference>
<comment type="caution">
    <text evidence="11">The sequence shown here is derived from an EMBL/GenBank/DDBJ whole genome shotgun (WGS) entry which is preliminary data.</text>
</comment>
<evidence type="ECO:0000256" key="5">
    <source>
        <dbReference type="ARBA" id="ARBA00023204"/>
    </source>
</evidence>
<keyword evidence="3" id="KW-0227">DNA damage</keyword>
<dbReference type="GO" id="GO:0006284">
    <property type="term" value="P:base-excision repair"/>
    <property type="evidence" value="ECO:0007669"/>
    <property type="project" value="InterPro"/>
</dbReference>
<keyword evidence="5" id="KW-0234">DNA repair</keyword>
<dbReference type="SUPFAM" id="SSF55945">
    <property type="entry name" value="TATA-box binding protein-like"/>
    <property type="match status" value="1"/>
</dbReference>
<dbReference type="GO" id="GO:0140078">
    <property type="term" value="F:class I DNA-(apurinic or apyrimidinic site) endonuclease activity"/>
    <property type="evidence" value="ECO:0007669"/>
    <property type="project" value="UniProtKB-EC"/>
</dbReference>
<evidence type="ECO:0000256" key="8">
    <source>
        <dbReference type="ARBA" id="ARBA00023295"/>
    </source>
</evidence>
<dbReference type="Gene3D" id="1.10.1670.10">
    <property type="entry name" value="Helix-hairpin-Helix base-excision DNA repair enzymes (C-terminal)"/>
    <property type="match status" value="1"/>
</dbReference>
<accession>A0A926HQT4</accession>
<organism evidence="11 12">
    <name type="scientific">Feifania hominis</name>
    <dbReference type="NCBI Taxonomy" id="2763660"/>
    <lineage>
        <taxon>Bacteria</taxon>
        <taxon>Bacillati</taxon>
        <taxon>Bacillota</taxon>
        <taxon>Clostridia</taxon>
        <taxon>Eubacteriales</taxon>
        <taxon>Feifaniaceae</taxon>
        <taxon>Feifania</taxon>
    </lineage>
</organism>
<keyword evidence="8" id="KW-0326">Glycosidase</keyword>
<proteinExistence type="inferred from homology"/>
<dbReference type="Gene3D" id="3.30.310.260">
    <property type="match status" value="1"/>
</dbReference>
<evidence type="ECO:0000256" key="1">
    <source>
        <dbReference type="ARBA" id="ARBA00010679"/>
    </source>
</evidence>
<evidence type="ECO:0000313" key="11">
    <source>
        <dbReference type="EMBL" id="MBC8536687.1"/>
    </source>
</evidence>
<keyword evidence="7" id="KW-0511">Multifunctional enzyme</keyword>